<proteinExistence type="predicted"/>
<dbReference type="PANTHER" id="PTHR43547:SF2">
    <property type="entry name" value="HYBRID SIGNAL TRANSDUCTION HISTIDINE KINASE C"/>
    <property type="match status" value="1"/>
</dbReference>
<dbReference type="Gene3D" id="3.30.565.10">
    <property type="entry name" value="Histidine kinase-like ATPase, C-terminal domain"/>
    <property type="match status" value="1"/>
</dbReference>
<keyword evidence="7" id="KW-1185">Reference proteome</keyword>
<dbReference type="Pfam" id="PF00512">
    <property type="entry name" value="HisKA"/>
    <property type="match status" value="1"/>
</dbReference>
<dbReference type="GO" id="GO:0016301">
    <property type="term" value="F:kinase activity"/>
    <property type="evidence" value="ECO:0007669"/>
    <property type="project" value="UniProtKB-KW"/>
</dbReference>
<dbReference type="CDD" id="cd00075">
    <property type="entry name" value="HATPase"/>
    <property type="match status" value="1"/>
</dbReference>
<organism evidence="6 7">
    <name type="scientific">Paludisphaera mucosa</name>
    <dbReference type="NCBI Taxonomy" id="3030827"/>
    <lineage>
        <taxon>Bacteria</taxon>
        <taxon>Pseudomonadati</taxon>
        <taxon>Planctomycetota</taxon>
        <taxon>Planctomycetia</taxon>
        <taxon>Isosphaerales</taxon>
        <taxon>Isosphaeraceae</taxon>
        <taxon>Paludisphaera</taxon>
    </lineage>
</organism>
<evidence type="ECO:0000256" key="3">
    <source>
        <dbReference type="ARBA" id="ARBA00022553"/>
    </source>
</evidence>
<evidence type="ECO:0000256" key="1">
    <source>
        <dbReference type="ARBA" id="ARBA00000085"/>
    </source>
</evidence>
<dbReference type="Pfam" id="PF02518">
    <property type="entry name" value="HATPase_c"/>
    <property type="match status" value="1"/>
</dbReference>
<dbReference type="EC" id="2.7.13.3" evidence="2"/>
<dbReference type="CDD" id="cd00082">
    <property type="entry name" value="HisKA"/>
    <property type="match status" value="1"/>
</dbReference>
<dbReference type="InterPro" id="IPR004358">
    <property type="entry name" value="Sig_transdc_His_kin-like_C"/>
</dbReference>
<feature type="region of interest" description="Disordered" evidence="4">
    <location>
        <begin position="380"/>
        <end position="401"/>
    </location>
</feature>
<sequence length="401" mass="43219">MTDDRDGRPSRAKSSLEFTEGVIETAREPMVVLDGRLRVLAANRHFYRTFAVAPEDAAGRLIFELDGGRWNIPRLRTLLKEVLPRDRAFQNLEVDLAYEDGGRRLLINAGKIWREDDHSELILLAVEDLAGRSRPDESLPPAAPEPTREDAGGGTGEFLTMLAHEMRTPIAAIRNAVAVAALTGDGEDVRWCYDIIRRQALKLGILVEDLLDAGRIQRGKLTLRKEPVDAAAVIHRAVETVRPLVAAKNHEVLVTAGPADLHVHADPTRLEQILVNLLSNAVKYTPPDGHIHLDAGSDGGEVTIRVRDDGMGISPEMLSRIFDPFIQADHTLAHAEDGLGIGLAVAKSLAELHGGAIAAMSRGPGGGSEFVVRLPVSDDPKAEAAGLRPPPIPGGSATPLS</sequence>
<dbReference type="InterPro" id="IPR003594">
    <property type="entry name" value="HATPase_dom"/>
</dbReference>
<dbReference type="InterPro" id="IPR000014">
    <property type="entry name" value="PAS"/>
</dbReference>
<dbReference type="CDD" id="cd00130">
    <property type="entry name" value="PAS"/>
    <property type="match status" value="1"/>
</dbReference>
<keyword evidence="6" id="KW-0418">Kinase</keyword>
<protein>
    <recommendedName>
        <fullName evidence="2">histidine kinase</fullName>
        <ecNumber evidence="2">2.7.13.3</ecNumber>
    </recommendedName>
</protein>
<gene>
    <name evidence="6" type="ORF">PZE19_28155</name>
</gene>
<dbReference type="InterPro" id="IPR003661">
    <property type="entry name" value="HisK_dim/P_dom"/>
</dbReference>
<dbReference type="InterPro" id="IPR036097">
    <property type="entry name" value="HisK_dim/P_sf"/>
</dbReference>
<dbReference type="Gene3D" id="1.10.287.130">
    <property type="match status" value="1"/>
</dbReference>
<reference evidence="6 7" key="1">
    <citation type="submission" date="2023-03" db="EMBL/GenBank/DDBJ databases">
        <title>Paludisphaera mucosa sp. nov. a novel planctomycete from northern fen.</title>
        <authorList>
            <person name="Ivanova A."/>
        </authorList>
    </citation>
    <scope>NUCLEOTIDE SEQUENCE [LARGE SCALE GENOMIC DNA]</scope>
    <source>
        <strain evidence="6 7">Pla2</strain>
    </source>
</reference>
<evidence type="ECO:0000256" key="4">
    <source>
        <dbReference type="SAM" id="MobiDB-lite"/>
    </source>
</evidence>
<dbReference type="EMBL" id="JARRAG010000002">
    <property type="protein sequence ID" value="MDG3007656.1"/>
    <property type="molecule type" value="Genomic_DNA"/>
</dbReference>
<keyword evidence="3" id="KW-0597">Phosphoprotein</keyword>
<dbReference type="SUPFAM" id="SSF55874">
    <property type="entry name" value="ATPase domain of HSP90 chaperone/DNA topoisomerase II/histidine kinase"/>
    <property type="match status" value="1"/>
</dbReference>
<dbReference type="SUPFAM" id="SSF47384">
    <property type="entry name" value="Homodimeric domain of signal transducing histidine kinase"/>
    <property type="match status" value="1"/>
</dbReference>
<comment type="caution">
    <text evidence="6">The sequence shown here is derived from an EMBL/GenBank/DDBJ whole genome shotgun (WGS) entry which is preliminary data.</text>
</comment>
<evidence type="ECO:0000313" key="7">
    <source>
        <dbReference type="Proteomes" id="UP001216907"/>
    </source>
</evidence>
<comment type="catalytic activity">
    <reaction evidence="1">
        <text>ATP + protein L-histidine = ADP + protein N-phospho-L-histidine.</text>
        <dbReference type="EC" id="2.7.13.3"/>
    </reaction>
</comment>
<accession>A0ABT6FJA4</accession>
<dbReference type="PROSITE" id="PS50109">
    <property type="entry name" value="HIS_KIN"/>
    <property type="match status" value="1"/>
</dbReference>
<dbReference type="Proteomes" id="UP001216907">
    <property type="component" value="Unassembled WGS sequence"/>
</dbReference>
<dbReference type="InterPro" id="IPR036890">
    <property type="entry name" value="HATPase_C_sf"/>
</dbReference>
<evidence type="ECO:0000259" key="5">
    <source>
        <dbReference type="PROSITE" id="PS50109"/>
    </source>
</evidence>
<feature type="region of interest" description="Disordered" evidence="4">
    <location>
        <begin position="132"/>
        <end position="155"/>
    </location>
</feature>
<dbReference type="InterPro" id="IPR035965">
    <property type="entry name" value="PAS-like_dom_sf"/>
</dbReference>
<dbReference type="PANTHER" id="PTHR43547">
    <property type="entry name" value="TWO-COMPONENT HISTIDINE KINASE"/>
    <property type="match status" value="1"/>
</dbReference>
<dbReference type="PRINTS" id="PR00344">
    <property type="entry name" value="BCTRLSENSOR"/>
</dbReference>
<dbReference type="Gene3D" id="3.30.450.20">
    <property type="entry name" value="PAS domain"/>
    <property type="match status" value="1"/>
</dbReference>
<feature type="domain" description="Histidine kinase" evidence="5">
    <location>
        <begin position="161"/>
        <end position="378"/>
    </location>
</feature>
<name>A0ABT6FJA4_9BACT</name>
<dbReference type="SUPFAM" id="SSF55785">
    <property type="entry name" value="PYP-like sensor domain (PAS domain)"/>
    <property type="match status" value="1"/>
</dbReference>
<evidence type="ECO:0000313" key="6">
    <source>
        <dbReference type="EMBL" id="MDG3007656.1"/>
    </source>
</evidence>
<dbReference type="SMART" id="SM00387">
    <property type="entry name" value="HATPase_c"/>
    <property type="match status" value="1"/>
</dbReference>
<dbReference type="RefSeq" id="WP_277863930.1">
    <property type="nucleotide sequence ID" value="NZ_JARRAG010000002.1"/>
</dbReference>
<dbReference type="InterPro" id="IPR005467">
    <property type="entry name" value="His_kinase_dom"/>
</dbReference>
<dbReference type="SMART" id="SM00388">
    <property type="entry name" value="HisKA"/>
    <property type="match status" value="1"/>
</dbReference>
<evidence type="ECO:0000256" key="2">
    <source>
        <dbReference type="ARBA" id="ARBA00012438"/>
    </source>
</evidence>
<keyword evidence="6" id="KW-0808">Transferase</keyword>